<feature type="compositionally biased region" description="Acidic residues" evidence="1">
    <location>
        <begin position="310"/>
        <end position="319"/>
    </location>
</feature>
<dbReference type="GO" id="GO:0007165">
    <property type="term" value="P:signal transduction"/>
    <property type="evidence" value="ECO:0000318"/>
    <property type="project" value="GO_Central"/>
</dbReference>
<dbReference type="GO" id="GO:0005524">
    <property type="term" value="F:ATP binding"/>
    <property type="evidence" value="ECO:0007669"/>
    <property type="project" value="InterPro"/>
</dbReference>
<dbReference type="AlphaFoldDB" id="A2EJ56"/>
<reference evidence="3" key="1">
    <citation type="submission" date="2006-10" db="EMBL/GenBank/DDBJ databases">
        <authorList>
            <person name="Amadeo P."/>
            <person name="Zhao Q."/>
            <person name="Wortman J."/>
            <person name="Fraser-Liggett C."/>
            <person name="Carlton J."/>
        </authorList>
    </citation>
    <scope>NUCLEOTIDE SEQUENCE</scope>
    <source>
        <strain evidence="3">G3</strain>
    </source>
</reference>
<reference evidence="3" key="2">
    <citation type="journal article" date="2007" name="Science">
        <title>Draft genome sequence of the sexually transmitted pathogen Trichomonas vaginalis.</title>
        <authorList>
            <person name="Carlton J.M."/>
            <person name="Hirt R.P."/>
            <person name="Silva J.C."/>
            <person name="Delcher A.L."/>
            <person name="Schatz M."/>
            <person name="Zhao Q."/>
            <person name="Wortman J.R."/>
            <person name="Bidwell S.L."/>
            <person name="Alsmark U.C.M."/>
            <person name="Besteiro S."/>
            <person name="Sicheritz-Ponten T."/>
            <person name="Noel C.J."/>
            <person name="Dacks J.B."/>
            <person name="Foster P.G."/>
            <person name="Simillion C."/>
            <person name="Van de Peer Y."/>
            <person name="Miranda-Saavedra D."/>
            <person name="Barton G.J."/>
            <person name="Westrop G.D."/>
            <person name="Mueller S."/>
            <person name="Dessi D."/>
            <person name="Fiori P.L."/>
            <person name="Ren Q."/>
            <person name="Paulsen I."/>
            <person name="Zhang H."/>
            <person name="Bastida-Corcuera F.D."/>
            <person name="Simoes-Barbosa A."/>
            <person name="Brown M.T."/>
            <person name="Hayes R.D."/>
            <person name="Mukherjee M."/>
            <person name="Okumura C.Y."/>
            <person name="Schneider R."/>
            <person name="Smith A.J."/>
            <person name="Vanacova S."/>
            <person name="Villalvazo M."/>
            <person name="Haas B.J."/>
            <person name="Pertea M."/>
            <person name="Feldblyum T.V."/>
            <person name="Utterback T.R."/>
            <person name="Shu C.L."/>
            <person name="Osoegawa K."/>
            <person name="de Jong P.J."/>
            <person name="Hrdy I."/>
            <person name="Horvathova L."/>
            <person name="Zubacova Z."/>
            <person name="Dolezal P."/>
            <person name="Malik S.B."/>
            <person name="Logsdon J.M. Jr."/>
            <person name="Henze K."/>
            <person name="Gupta A."/>
            <person name="Wang C.C."/>
            <person name="Dunne R.L."/>
            <person name="Upcroft J.A."/>
            <person name="Upcroft P."/>
            <person name="White O."/>
            <person name="Salzberg S.L."/>
            <person name="Tang P."/>
            <person name="Chiu C.-H."/>
            <person name="Lee Y.-S."/>
            <person name="Embley T.M."/>
            <person name="Coombs G.H."/>
            <person name="Mottram J.C."/>
            <person name="Tachezy J."/>
            <person name="Fraser-Liggett C.M."/>
            <person name="Johnson P.J."/>
        </authorList>
    </citation>
    <scope>NUCLEOTIDE SEQUENCE [LARGE SCALE GENOMIC DNA]</scope>
    <source>
        <strain evidence="3">G3</strain>
    </source>
</reference>
<dbReference type="InterPro" id="IPR011009">
    <property type="entry name" value="Kinase-like_dom_sf"/>
</dbReference>
<evidence type="ECO:0000313" key="4">
    <source>
        <dbReference type="Proteomes" id="UP000001542"/>
    </source>
</evidence>
<dbReference type="PANTHER" id="PTHR23257:SF958">
    <property type="entry name" value="SERINE_THREONINE-PROTEIN KINASE WNK4"/>
    <property type="match status" value="1"/>
</dbReference>
<evidence type="ECO:0000313" key="3">
    <source>
        <dbReference type="EMBL" id="EAY07288.1"/>
    </source>
</evidence>
<dbReference type="PROSITE" id="PS00108">
    <property type="entry name" value="PROTEIN_KINASE_ST"/>
    <property type="match status" value="1"/>
</dbReference>
<dbReference type="SUPFAM" id="SSF48371">
    <property type="entry name" value="ARM repeat"/>
    <property type="match status" value="1"/>
</dbReference>
<dbReference type="VEuPathDB" id="TrichDB:TVAG_223510"/>
<dbReference type="InterPro" id="IPR008271">
    <property type="entry name" value="Ser/Thr_kinase_AS"/>
</dbReference>
<accession>A2EJ56</accession>
<gene>
    <name evidence="3" type="ORF">TVAG_223510</name>
</gene>
<name>A2EJ56_TRIV3</name>
<dbReference type="SUPFAM" id="SSF56112">
    <property type="entry name" value="Protein kinase-like (PK-like)"/>
    <property type="match status" value="1"/>
</dbReference>
<feature type="compositionally biased region" description="Basic and acidic residues" evidence="1">
    <location>
        <begin position="284"/>
        <end position="309"/>
    </location>
</feature>
<sequence length="963" mass="111795">MTEALERRFVSEVCALYRCQHPFLLGLIGFSNAPPYIIVTEYISNANLREFIHDKQFQSKRTGTTLTKIAMGIASGMSFFHAQKLMHRDLKPDNVILDNDFLPKICDFGLTREFDKPSTPTHKIGTRYYMAPEVIQNGVAYDEKCDVYSYGVILFQMLTQKVPFFDASPEDFNVMIIKGKREPIPYNCPPNLKRLISDCWSENLFVRPPFSLIYEMFATGKVAFPDTNQEEIKEFAESIEIRTMYIRAKPEIYRKTDEKTSKVRTIPFEKNENFIAEPPVYIHKPREKEPPKEENKSNIKSKTTEKEPEIIESESEESEEKILNQNKKIQFTLDSDALKPKIFELDSKIKSKKSLNSNYSSSRQYRLKSNISYSNSSDPDTNKPTKLTGIAKFPSKNVVSLPFDNSESEEEVYIHKPKKPKQSRQKAPEMFEYYYEYSESDREIAPSIRTPAINLVKSRNIDDEDLEAEKIFANVNSPYYASKSTINLNVIKDMNHPLFEIELSKINEKMEIKILKKFLSIAHNHIRESSNKEKTLKILETVASIMKNEEICDEFDKLSFKTILPYDDIDYLDAIMMILTNIFTIKPQIFQKNFKQVMTRLFAAKPKKSLILMSKFAEKFDLIENPWGLLDNMLKNYKIFIDIKEGSQFLKILADLLRNFPVFKESRFDSCKKLFPSFILSQNEDTVISAYQTITDFYDSSMNLPYDKIISDLDDKNISQYCIQLLLVVKKLPKVPKLVYKIIKFARKSENAASLVQRLVKKQSSAMELCERTNWLLYELPTLNSSITILLRILEHNECCKLIVHAPELPPFLVSILKYNSKRSASTLPHIFNALDIDNEFKDSLESVDFFKILIRKMEKGKSSIKLSLLQTIDYILSKTYSHDILYAIDDFVQYFADNNDDIREQSLRIVLSLSKYKKSRKTLINRQVIEIATKSFEKDLMLKNVIKKLIKNINGNQNNANP</sequence>
<evidence type="ECO:0000256" key="1">
    <source>
        <dbReference type="SAM" id="MobiDB-lite"/>
    </source>
</evidence>
<dbReference type="InterPro" id="IPR001245">
    <property type="entry name" value="Ser-Thr/Tyr_kinase_cat_dom"/>
</dbReference>
<dbReference type="RefSeq" id="XP_001319511.1">
    <property type="nucleotide sequence ID" value="XM_001319476.1"/>
</dbReference>
<dbReference type="PRINTS" id="PR00109">
    <property type="entry name" value="TYRKINASE"/>
</dbReference>
<dbReference type="InterPro" id="IPR050167">
    <property type="entry name" value="Ser_Thr_protein_kinase"/>
</dbReference>
<dbReference type="InParanoid" id="A2EJ56"/>
<dbReference type="InterPro" id="IPR016024">
    <property type="entry name" value="ARM-type_fold"/>
</dbReference>
<feature type="domain" description="Protein kinase" evidence="2">
    <location>
        <begin position="1"/>
        <end position="217"/>
    </location>
</feature>
<dbReference type="SMR" id="A2EJ56"/>
<keyword evidence="4" id="KW-1185">Reference proteome</keyword>
<dbReference type="Gene3D" id="1.10.510.10">
    <property type="entry name" value="Transferase(Phosphotransferase) domain 1"/>
    <property type="match status" value="1"/>
</dbReference>
<keyword evidence="3" id="KW-0808">Transferase</keyword>
<dbReference type="STRING" id="5722.A2EJ56"/>
<keyword evidence="3" id="KW-0418">Kinase</keyword>
<proteinExistence type="predicted"/>
<dbReference type="Proteomes" id="UP000001542">
    <property type="component" value="Unassembled WGS sequence"/>
</dbReference>
<dbReference type="GO" id="GO:0005737">
    <property type="term" value="C:cytoplasm"/>
    <property type="evidence" value="ECO:0000318"/>
    <property type="project" value="GO_Central"/>
</dbReference>
<dbReference type="KEGG" id="tva:4765173"/>
<dbReference type="SMART" id="SM00220">
    <property type="entry name" value="S_TKc"/>
    <property type="match status" value="1"/>
</dbReference>
<dbReference type="InterPro" id="IPR000719">
    <property type="entry name" value="Prot_kinase_dom"/>
</dbReference>
<dbReference type="eggNOG" id="KOG0192">
    <property type="taxonomic scope" value="Eukaryota"/>
</dbReference>
<dbReference type="PROSITE" id="PS50011">
    <property type="entry name" value="PROTEIN_KINASE_DOM"/>
    <property type="match status" value="1"/>
</dbReference>
<dbReference type="Pfam" id="PF07714">
    <property type="entry name" value="PK_Tyr_Ser-Thr"/>
    <property type="match status" value="1"/>
</dbReference>
<dbReference type="PANTHER" id="PTHR23257">
    <property type="entry name" value="SERINE-THREONINE PROTEIN KINASE"/>
    <property type="match status" value="1"/>
</dbReference>
<dbReference type="GO" id="GO:0004672">
    <property type="term" value="F:protein kinase activity"/>
    <property type="evidence" value="ECO:0000318"/>
    <property type="project" value="GO_Central"/>
</dbReference>
<organism evidence="3 4">
    <name type="scientific">Trichomonas vaginalis (strain ATCC PRA-98 / G3)</name>
    <dbReference type="NCBI Taxonomy" id="412133"/>
    <lineage>
        <taxon>Eukaryota</taxon>
        <taxon>Metamonada</taxon>
        <taxon>Parabasalia</taxon>
        <taxon>Trichomonadida</taxon>
        <taxon>Trichomonadidae</taxon>
        <taxon>Trichomonas</taxon>
    </lineage>
</organism>
<dbReference type="EMBL" id="DS113403">
    <property type="protein sequence ID" value="EAY07288.1"/>
    <property type="molecule type" value="Genomic_DNA"/>
</dbReference>
<evidence type="ECO:0000259" key="2">
    <source>
        <dbReference type="PROSITE" id="PS50011"/>
    </source>
</evidence>
<dbReference type="VEuPathDB" id="TrichDB:TVAGG3_0198870"/>
<feature type="region of interest" description="Disordered" evidence="1">
    <location>
        <begin position="283"/>
        <end position="319"/>
    </location>
</feature>
<protein>
    <submittedName>
        <fullName evidence="3">TKL family protein kinase</fullName>
    </submittedName>
</protein>